<evidence type="ECO:0000256" key="1">
    <source>
        <dbReference type="SAM" id="MobiDB-lite"/>
    </source>
</evidence>
<sequence length="69" mass="7749">MTTWKTISYYEASGNEKVVFMQSTCMFNHRVGYCYNSWILDNNLSGKIHRPDSSSKGSYLSSENGGVGL</sequence>
<name>A0A9K3HWU3_HELAN</name>
<dbReference type="Gramene" id="mRNA:HanXRQr2_Chr10g0432111">
    <property type="protein sequence ID" value="mRNA:HanXRQr2_Chr10g0432111"/>
    <property type="gene ID" value="HanXRQr2_Chr10g0432111"/>
</dbReference>
<proteinExistence type="predicted"/>
<dbReference type="EMBL" id="MNCJ02000325">
    <property type="protein sequence ID" value="KAF5785729.1"/>
    <property type="molecule type" value="Genomic_DNA"/>
</dbReference>
<gene>
    <name evidence="2" type="ORF">HanXRQr2_Chr10g0432111</name>
</gene>
<feature type="compositionally biased region" description="Polar residues" evidence="1">
    <location>
        <begin position="54"/>
        <end position="69"/>
    </location>
</feature>
<keyword evidence="3" id="KW-1185">Reference proteome</keyword>
<organism evidence="2 3">
    <name type="scientific">Helianthus annuus</name>
    <name type="common">Common sunflower</name>
    <dbReference type="NCBI Taxonomy" id="4232"/>
    <lineage>
        <taxon>Eukaryota</taxon>
        <taxon>Viridiplantae</taxon>
        <taxon>Streptophyta</taxon>
        <taxon>Embryophyta</taxon>
        <taxon>Tracheophyta</taxon>
        <taxon>Spermatophyta</taxon>
        <taxon>Magnoliopsida</taxon>
        <taxon>eudicotyledons</taxon>
        <taxon>Gunneridae</taxon>
        <taxon>Pentapetalae</taxon>
        <taxon>asterids</taxon>
        <taxon>campanulids</taxon>
        <taxon>Asterales</taxon>
        <taxon>Asteraceae</taxon>
        <taxon>Asteroideae</taxon>
        <taxon>Heliantheae alliance</taxon>
        <taxon>Heliantheae</taxon>
        <taxon>Helianthus</taxon>
    </lineage>
</organism>
<evidence type="ECO:0000313" key="2">
    <source>
        <dbReference type="EMBL" id="KAF5785729.1"/>
    </source>
</evidence>
<accession>A0A9K3HWU3</accession>
<feature type="region of interest" description="Disordered" evidence="1">
    <location>
        <begin position="49"/>
        <end position="69"/>
    </location>
</feature>
<dbReference type="Proteomes" id="UP000215914">
    <property type="component" value="Unassembled WGS sequence"/>
</dbReference>
<comment type="caution">
    <text evidence="2">The sequence shown here is derived from an EMBL/GenBank/DDBJ whole genome shotgun (WGS) entry which is preliminary data.</text>
</comment>
<reference evidence="2" key="2">
    <citation type="submission" date="2020-06" db="EMBL/GenBank/DDBJ databases">
        <title>Helianthus annuus Genome sequencing and assembly Release 2.</title>
        <authorList>
            <person name="Gouzy J."/>
            <person name="Langlade N."/>
            <person name="Munos S."/>
        </authorList>
    </citation>
    <scope>NUCLEOTIDE SEQUENCE</scope>
    <source>
        <tissue evidence="2">Leaves</tissue>
    </source>
</reference>
<protein>
    <submittedName>
        <fullName evidence="2">Uncharacterized protein</fullName>
    </submittedName>
</protein>
<dbReference type="AlphaFoldDB" id="A0A9K3HWU3"/>
<reference evidence="2" key="1">
    <citation type="journal article" date="2017" name="Nature">
        <title>The sunflower genome provides insights into oil metabolism, flowering and Asterid evolution.</title>
        <authorList>
            <person name="Badouin H."/>
            <person name="Gouzy J."/>
            <person name="Grassa C.J."/>
            <person name="Murat F."/>
            <person name="Staton S.E."/>
            <person name="Cottret L."/>
            <person name="Lelandais-Briere C."/>
            <person name="Owens G.L."/>
            <person name="Carrere S."/>
            <person name="Mayjonade B."/>
            <person name="Legrand L."/>
            <person name="Gill N."/>
            <person name="Kane N.C."/>
            <person name="Bowers J.E."/>
            <person name="Hubner S."/>
            <person name="Bellec A."/>
            <person name="Berard A."/>
            <person name="Berges H."/>
            <person name="Blanchet N."/>
            <person name="Boniface M.C."/>
            <person name="Brunel D."/>
            <person name="Catrice O."/>
            <person name="Chaidir N."/>
            <person name="Claudel C."/>
            <person name="Donnadieu C."/>
            <person name="Faraut T."/>
            <person name="Fievet G."/>
            <person name="Helmstetter N."/>
            <person name="King M."/>
            <person name="Knapp S.J."/>
            <person name="Lai Z."/>
            <person name="Le Paslier M.C."/>
            <person name="Lippi Y."/>
            <person name="Lorenzon L."/>
            <person name="Mandel J.R."/>
            <person name="Marage G."/>
            <person name="Marchand G."/>
            <person name="Marquand E."/>
            <person name="Bret-Mestries E."/>
            <person name="Morien E."/>
            <person name="Nambeesan S."/>
            <person name="Nguyen T."/>
            <person name="Pegot-Espagnet P."/>
            <person name="Pouilly N."/>
            <person name="Raftis F."/>
            <person name="Sallet E."/>
            <person name="Schiex T."/>
            <person name="Thomas J."/>
            <person name="Vandecasteele C."/>
            <person name="Vares D."/>
            <person name="Vear F."/>
            <person name="Vautrin S."/>
            <person name="Crespi M."/>
            <person name="Mangin B."/>
            <person name="Burke J.M."/>
            <person name="Salse J."/>
            <person name="Munos S."/>
            <person name="Vincourt P."/>
            <person name="Rieseberg L.H."/>
            <person name="Langlade N.B."/>
        </authorList>
    </citation>
    <scope>NUCLEOTIDE SEQUENCE</scope>
    <source>
        <tissue evidence="2">Leaves</tissue>
    </source>
</reference>
<evidence type="ECO:0000313" key="3">
    <source>
        <dbReference type="Proteomes" id="UP000215914"/>
    </source>
</evidence>